<reference evidence="1 2" key="1">
    <citation type="journal article" date="2020" name="Front. Microbiol.">
        <title>Phenotypic and Genetic Characterization of the Cheese Ripening Yeast Geotrichum candidum.</title>
        <authorList>
            <person name="Perkins V."/>
            <person name="Vignola S."/>
            <person name="Lessard M.H."/>
            <person name="Plante P.L."/>
            <person name="Corbeil J."/>
            <person name="Dugat-Bony E."/>
            <person name="Frenette M."/>
            <person name="Labrie S."/>
        </authorList>
    </citation>
    <scope>NUCLEOTIDE SEQUENCE [LARGE SCALE GENOMIC DNA]</scope>
    <source>
        <strain evidence="1 2">LMA-1147</strain>
    </source>
</reference>
<comment type="caution">
    <text evidence="1">The sequence shown here is derived from an EMBL/GenBank/DDBJ whole genome shotgun (WGS) entry which is preliminary data.</text>
</comment>
<dbReference type="Proteomes" id="UP000744676">
    <property type="component" value="Unassembled WGS sequence"/>
</dbReference>
<name>A0ACB6V1P3_9ASCO</name>
<evidence type="ECO:0000313" key="1">
    <source>
        <dbReference type="EMBL" id="KAF5095036.1"/>
    </source>
</evidence>
<dbReference type="EMBL" id="QVQA01000139">
    <property type="protein sequence ID" value="KAF5095036.1"/>
    <property type="molecule type" value="Genomic_DNA"/>
</dbReference>
<gene>
    <name evidence="1" type="ORF">D0Z00_003298</name>
</gene>
<organism evidence="1 2">
    <name type="scientific">Geotrichum galactomycetum</name>
    <dbReference type="NCBI Taxonomy" id="27317"/>
    <lineage>
        <taxon>Eukaryota</taxon>
        <taxon>Fungi</taxon>
        <taxon>Dikarya</taxon>
        <taxon>Ascomycota</taxon>
        <taxon>Saccharomycotina</taxon>
        <taxon>Dipodascomycetes</taxon>
        <taxon>Dipodascales</taxon>
        <taxon>Dipodascaceae</taxon>
        <taxon>Geotrichum</taxon>
    </lineage>
</organism>
<accession>A0ACB6V1P3</accession>
<keyword evidence="2" id="KW-1185">Reference proteome</keyword>
<protein>
    <submittedName>
        <fullName evidence="1">Uncharacterized protein</fullName>
    </submittedName>
</protein>
<sequence length="286" mass="31105">MPNLPSAPASDANTLSQQEKHIQRVDSLLSLLRWQNPVKSATILAELFLLLSLIHNDWRILHSLLQLAYVVIGLVALTEAVTKFLNGGNAGLVSSFRPSRYVVIGSAQLQAHASYIVVIAEELLYWIQRVLDVTELGVTITAFISTFIIYQITAIMPFYPLINVVVLGAFTIPAIYARFQPEIDHANDYFANIFGQKVDHVKAEINTKAASQIEFVKTTRNSVGAIFGHSDAKVVVAAPVTPAALAPVTPVKPELVNGNGKADLKPLIPTPVESVKESPAPVPEKI</sequence>
<evidence type="ECO:0000313" key="2">
    <source>
        <dbReference type="Proteomes" id="UP000744676"/>
    </source>
</evidence>
<proteinExistence type="predicted"/>